<reference evidence="1" key="1">
    <citation type="journal article" date="2020" name="mSystems">
        <title>Genome- and Community-Level Interaction Insights into Carbon Utilization and Element Cycling Functions of Hydrothermarchaeota in Hydrothermal Sediment.</title>
        <authorList>
            <person name="Zhou Z."/>
            <person name="Liu Y."/>
            <person name="Xu W."/>
            <person name="Pan J."/>
            <person name="Luo Z.H."/>
            <person name="Li M."/>
        </authorList>
    </citation>
    <scope>NUCLEOTIDE SEQUENCE [LARGE SCALE GENOMIC DNA]</scope>
    <source>
        <strain evidence="1">HyVt-389</strain>
    </source>
</reference>
<comment type="caution">
    <text evidence="1">The sequence shown here is derived from an EMBL/GenBank/DDBJ whole genome shotgun (WGS) entry which is preliminary data.</text>
</comment>
<dbReference type="EMBL" id="DRIH01000062">
    <property type="protein sequence ID" value="HEC67578.1"/>
    <property type="molecule type" value="Genomic_DNA"/>
</dbReference>
<evidence type="ECO:0000313" key="1">
    <source>
        <dbReference type="EMBL" id="HEC67578.1"/>
    </source>
</evidence>
<organism evidence="1">
    <name type="scientific">Desulfofervidus auxilii</name>
    <dbReference type="NCBI Taxonomy" id="1621989"/>
    <lineage>
        <taxon>Bacteria</taxon>
        <taxon>Pseudomonadati</taxon>
        <taxon>Thermodesulfobacteriota</taxon>
        <taxon>Candidatus Desulfofervidia</taxon>
        <taxon>Candidatus Desulfofervidales</taxon>
        <taxon>Candidatus Desulfofervidaceae</taxon>
        <taxon>Candidatus Desulfofervidus</taxon>
    </lineage>
</organism>
<proteinExistence type="predicted"/>
<dbReference type="Proteomes" id="UP000885738">
    <property type="component" value="Unassembled WGS sequence"/>
</dbReference>
<accession>A0A7C1W0P1</accession>
<sequence>METRAKINQGIEPKVTITIRIPLKEKIALVEEAKRKNITVTELIRRALQETMGIQKKTTQWPSPRALGIREFTREDLYE</sequence>
<dbReference type="AlphaFoldDB" id="A0A7C1W0P1"/>
<protein>
    <submittedName>
        <fullName evidence="1">Uncharacterized protein</fullName>
    </submittedName>
</protein>
<name>A0A7C1W0P1_DESA2</name>
<gene>
    <name evidence="1" type="ORF">ENI35_02005</name>
</gene>